<dbReference type="RefSeq" id="XP_067692014.1">
    <property type="nucleotide sequence ID" value="XM_067835448.1"/>
</dbReference>
<dbReference type="EMBL" id="JAFHKP010000027">
    <property type="protein sequence ID" value="KAG5476003.1"/>
    <property type="molecule type" value="Genomic_DNA"/>
</dbReference>
<organism evidence="1 2">
    <name type="scientific">Leishmania enriettii</name>
    <dbReference type="NCBI Taxonomy" id="5663"/>
    <lineage>
        <taxon>Eukaryota</taxon>
        <taxon>Discoba</taxon>
        <taxon>Euglenozoa</taxon>
        <taxon>Kinetoplastea</taxon>
        <taxon>Metakinetoplastina</taxon>
        <taxon>Trypanosomatida</taxon>
        <taxon>Trypanosomatidae</taxon>
        <taxon>Leishmaniinae</taxon>
        <taxon>Leishmania</taxon>
    </lineage>
</organism>
<evidence type="ECO:0000313" key="1">
    <source>
        <dbReference type="EMBL" id="KAG5476003.1"/>
    </source>
</evidence>
<sequence length="414" mass="46371">MDAEVLLSLSSFCRVRMQARPVFSTGSRSLVGDVCTFVKHLECSRDEQTATALAFLKVVSHASAEAETIQQQLIGTWLVCSLLVEGITDAGRLYWECERTREVLRLLFSENYFGIGKCNSSVLGSRSLAPVAAKRQNGNLAPAGFFPACEKTFRKAIRVVDTADGCCAAAHDKVDSKAPAFDFFLPDCSESKDVIVFCTRMIQKRKYFRSCCVRQFDDCCEANDLEACLRASGVHVVFVQKSIHKKLKEVFIKLKVLFLERLGRSIVDASEKALRWTVFEGFSDWFFFLRVKPSQKLWRCWATTTQHPFGLTLRLHIRGCLENAGQSTASIKHPTCSASNEPVNPEVNEVCEAKWFRAGGDVEALLLRNMFIATLLCRCAETTGDDGENAVWMANYKTAMHTLDTVCQLCRLLM</sequence>
<keyword evidence="2" id="KW-1185">Reference proteome</keyword>
<evidence type="ECO:0000313" key="2">
    <source>
        <dbReference type="Proteomes" id="UP000674179"/>
    </source>
</evidence>
<reference evidence="1 2" key="1">
    <citation type="submission" date="2021-02" db="EMBL/GenBank/DDBJ databases">
        <title>Leishmania (Mundinia) enrietti genome sequencing and assembly.</title>
        <authorList>
            <person name="Almutairi H."/>
            <person name="Gatherer D."/>
        </authorList>
    </citation>
    <scope>NUCLEOTIDE SEQUENCE [LARGE SCALE GENOMIC DNA]</scope>
    <source>
        <strain evidence="1">CUR178</strain>
    </source>
</reference>
<dbReference type="Proteomes" id="UP000674179">
    <property type="component" value="Chromosome 27"/>
</dbReference>
<dbReference type="OrthoDB" id="258717at2759"/>
<gene>
    <name evidence="1" type="ORF">CUR178_03718</name>
</gene>
<dbReference type="KEGG" id="lenr:94170958"/>
<proteinExistence type="predicted"/>
<dbReference type="GeneID" id="94170958"/>
<protein>
    <submittedName>
        <fullName evidence="1">Uncharacterized protein</fullName>
    </submittedName>
</protein>
<accession>A0A836KRX6</accession>
<name>A0A836KRX6_LEIEN</name>
<comment type="caution">
    <text evidence="1">The sequence shown here is derived from an EMBL/GenBank/DDBJ whole genome shotgun (WGS) entry which is preliminary data.</text>
</comment>
<dbReference type="AlphaFoldDB" id="A0A836KRX6"/>